<accession>A0A7D6VEX7</accession>
<feature type="domain" description="RsbT co-antagonist protein RsbRD N-terminal" evidence="3">
    <location>
        <begin position="29"/>
        <end position="171"/>
    </location>
</feature>
<dbReference type="InterPro" id="IPR042070">
    <property type="entry name" value="PucR_C-HTH_sf"/>
</dbReference>
<dbReference type="InterPro" id="IPR025751">
    <property type="entry name" value="RsbRD_N_dom"/>
</dbReference>
<sequence>MHRRDLDAEATAWISAFAESLLEPERLAAFTDRMDDEIAADLPAVADDAALRRDLHASTRDALRGYFRNLLTEDPRDIPIPPASRDLFRALAQRGHELPVLLRIFPAGQRVAWQAVMDAVFDPAVDAALRQPILNRLWNHVNRVTGAWTEQAVSAYFEEIQQRLQGALARRVDTVHALLRGENLDPETATLRLGHNLHGEQTGLVLWSSDLLDEAAAMPALETFAREIATAAGTTRPLTLPCGPRTLWVWLVTSPVTDLRGALTDVARNHPGLRAATGVPAAGPTGFRTSHSEAVAAQTLAIDTGTTTQVTDYRDVELVICLASNPTAMRSMVTRELAGLSGNDSAARRLRETVLAYLEHGSSARAAEALDVHKNTVLYRLQQAEDLLGHPIDDRKLHLEIALRLAAVYGDALLDARSG</sequence>
<dbReference type="PANTHER" id="PTHR33744:SF1">
    <property type="entry name" value="DNA-BINDING TRANSCRIPTIONAL ACTIVATOR ADER"/>
    <property type="match status" value="1"/>
</dbReference>
<organism evidence="5 6">
    <name type="scientific">Nocardia huaxiensis</name>
    <dbReference type="NCBI Taxonomy" id="2755382"/>
    <lineage>
        <taxon>Bacteria</taxon>
        <taxon>Bacillati</taxon>
        <taxon>Actinomycetota</taxon>
        <taxon>Actinomycetes</taxon>
        <taxon>Mycobacteriales</taxon>
        <taxon>Nocardiaceae</taxon>
        <taxon>Nocardia</taxon>
    </lineage>
</organism>
<feature type="domain" description="CdaR GGDEF-like" evidence="4">
    <location>
        <begin position="191"/>
        <end position="298"/>
    </location>
</feature>
<gene>
    <name evidence="5" type="ORF">H0264_21875</name>
</gene>
<dbReference type="InterPro" id="IPR051448">
    <property type="entry name" value="CdaR-like_regulators"/>
</dbReference>
<evidence type="ECO:0000256" key="1">
    <source>
        <dbReference type="ARBA" id="ARBA00006754"/>
    </source>
</evidence>
<evidence type="ECO:0000259" key="4">
    <source>
        <dbReference type="Pfam" id="PF17853"/>
    </source>
</evidence>
<dbReference type="InterPro" id="IPR041522">
    <property type="entry name" value="CdaR_GGDEF"/>
</dbReference>
<reference evidence="5 6" key="1">
    <citation type="submission" date="2020-07" db="EMBL/GenBank/DDBJ databases">
        <authorList>
            <person name="Zhuang K."/>
            <person name="Ran Y."/>
        </authorList>
    </citation>
    <scope>NUCLEOTIDE SEQUENCE [LARGE SCALE GENOMIC DNA]</scope>
    <source>
        <strain evidence="5 6">WCH-YHL-001</strain>
    </source>
</reference>
<dbReference type="EMBL" id="CP059399">
    <property type="protein sequence ID" value="QLY28050.1"/>
    <property type="molecule type" value="Genomic_DNA"/>
</dbReference>
<dbReference type="Pfam" id="PF13556">
    <property type="entry name" value="HTH_30"/>
    <property type="match status" value="1"/>
</dbReference>
<evidence type="ECO:0000259" key="3">
    <source>
        <dbReference type="Pfam" id="PF14361"/>
    </source>
</evidence>
<feature type="domain" description="PucR C-terminal helix-turn-helix" evidence="2">
    <location>
        <begin position="350"/>
        <end position="404"/>
    </location>
</feature>
<evidence type="ECO:0000313" key="5">
    <source>
        <dbReference type="EMBL" id="QLY28050.1"/>
    </source>
</evidence>
<dbReference type="AlphaFoldDB" id="A0A7D6VEX7"/>
<dbReference type="Pfam" id="PF14361">
    <property type="entry name" value="RsbRD_N"/>
    <property type="match status" value="1"/>
</dbReference>
<dbReference type="RefSeq" id="WP_181579258.1">
    <property type="nucleotide sequence ID" value="NZ_CP059399.1"/>
</dbReference>
<evidence type="ECO:0000259" key="2">
    <source>
        <dbReference type="Pfam" id="PF13556"/>
    </source>
</evidence>
<protein>
    <submittedName>
        <fullName evidence="5">Helix-turn-helix domain-containing protein</fullName>
    </submittedName>
</protein>
<dbReference type="Proteomes" id="UP000515512">
    <property type="component" value="Chromosome"/>
</dbReference>
<dbReference type="Gene3D" id="1.10.10.2840">
    <property type="entry name" value="PucR C-terminal helix-turn-helix domain"/>
    <property type="match status" value="1"/>
</dbReference>
<dbReference type="Pfam" id="PF17853">
    <property type="entry name" value="GGDEF_2"/>
    <property type="match status" value="1"/>
</dbReference>
<dbReference type="InterPro" id="IPR025736">
    <property type="entry name" value="PucR_C-HTH_dom"/>
</dbReference>
<dbReference type="KEGG" id="nhu:H0264_21875"/>
<evidence type="ECO:0000313" key="6">
    <source>
        <dbReference type="Proteomes" id="UP000515512"/>
    </source>
</evidence>
<dbReference type="PANTHER" id="PTHR33744">
    <property type="entry name" value="CARBOHYDRATE DIACID REGULATOR"/>
    <property type="match status" value="1"/>
</dbReference>
<keyword evidence="6" id="KW-1185">Reference proteome</keyword>
<proteinExistence type="inferred from homology"/>
<comment type="similarity">
    <text evidence="1">Belongs to the CdaR family.</text>
</comment>
<name>A0A7D6VEX7_9NOCA</name>